<gene>
    <name evidence="2" type="ORF">Hypma_012948</name>
</gene>
<feature type="compositionally biased region" description="Low complexity" evidence="1">
    <location>
        <begin position="559"/>
        <end position="568"/>
    </location>
</feature>
<feature type="region of interest" description="Disordered" evidence="1">
    <location>
        <begin position="195"/>
        <end position="280"/>
    </location>
</feature>
<feature type="compositionally biased region" description="Polar residues" evidence="1">
    <location>
        <begin position="582"/>
        <end position="602"/>
    </location>
</feature>
<dbReference type="InParanoid" id="A0A369JCU8"/>
<feature type="compositionally biased region" description="Basic and acidic residues" evidence="1">
    <location>
        <begin position="216"/>
        <end position="234"/>
    </location>
</feature>
<feature type="compositionally biased region" description="Basic and acidic residues" evidence="1">
    <location>
        <begin position="537"/>
        <end position="548"/>
    </location>
</feature>
<evidence type="ECO:0000256" key="1">
    <source>
        <dbReference type="SAM" id="MobiDB-lite"/>
    </source>
</evidence>
<dbReference type="Proteomes" id="UP000076154">
    <property type="component" value="Unassembled WGS sequence"/>
</dbReference>
<accession>A0A369JCU8</accession>
<feature type="region of interest" description="Disordered" evidence="1">
    <location>
        <begin position="419"/>
        <end position="449"/>
    </location>
</feature>
<reference evidence="2" key="1">
    <citation type="submission" date="2018-04" db="EMBL/GenBank/DDBJ databases">
        <title>Whole genome sequencing of Hypsizygus marmoreus.</title>
        <authorList>
            <person name="Choi I.-G."/>
            <person name="Min B."/>
            <person name="Kim J.-G."/>
            <person name="Kim S."/>
            <person name="Oh Y.-L."/>
            <person name="Kong W.-S."/>
            <person name="Park H."/>
            <person name="Jeong J."/>
            <person name="Song E.-S."/>
        </authorList>
    </citation>
    <scope>NUCLEOTIDE SEQUENCE [LARGE SCALE GENOMIC DNA]</scope>
    <source>
        <strain evidence="2">51987-8</strain>
    </source>
</reference>
<evidence type="ECO:0000313" key="3">
    <source>
        <dbReference type="Proteomes" id="UP000076154"/>
    </source>
</evidence>
<dbReference type="EMBL" id="LUEZ02000071">
    <property type="protein sequence ID" value="RDB19929.1"/>
    <property type="molecule type" value="Genomic_DNA"/>
</dbReference>
<dbReference type="AlphaFoldDB" id="A0A369JCU8"/>
<organism evidence="2 3">
    <name type="scientific">Hypsizygus marmoreus</name>
    <name type="common">White beech mushroom</name>
    <name type="synonym">Agaricus marmoreus</name>
    <dbReference type="NCBI Taxonomy" id="39966"/>
    <lineage>
        <taxon>Eukaryota</taxon>
        <taxon>Fungi</taxon>
        <taxon>Dikarya</taxon>
        <taxon>Basidiomycota</taxon>
        <taxon>Agaricomycotina</taxon>
        <taxon>Agaricomycetes</taxon>
        <taxon>Agaricomycetidae</taxon>
        <taxon>Agaricales</taxon>
        <taxon>Tricholomatineae</taxon>
        <taxon>Lyophyllaceae</taxon>
        <taxon>Hypsizygus</taxon>
    </lineage>
</organism>
<dbReference type="OrthoDB" id="434647at2759"/>
<dbReference type="InterPro" id="IPR004345">
    <property type="entry name" value="TB2_DP1_HVA22"/>
</dbReference>
<proteinExistence type="predicted"/>
<evidence type="ECO:0008006" key="4">
    <source>
        <dbReference type="Google" id="ProtNLM"/>
    </source>
</evidence>
<sequence length="652" mass="72004">MPLVVPILRLVMLFFNMYESYKTLKTPPPSTRNGGRPSQRALTQRKRDMKGCLAVWIVWCCFITYERMVEALVSIFIPFYDELKSLALLFLILTRARGAEPIFLHIIRPLLKPYTPTLDMLLDLFCMVGDILFVIVSLPIHFVVMWWRNSVFYSDEVLDSETEAPEERPTTPTYASIAVLEVTAVATRESLPLQFPRKVSSDKRQSDQNGRPSGKRSREPSETKHSAQEDDIGSRLHLNGIPSDQRVHEVWYPPPTSYSDTEEEQPSGLPRSDPPDEIDEWRRYPAFPSAYPPTPIVPSLSTLPTTTHTNSTYYQETRNTLVLSCIGEDMPQQDFKGSLLPPRKPLNPGFVGGSSDEFSITGVQNNYLNGMSVDSDSADADEEDEFNITLGTPLAPAHLTTSYLGASVPLKREVSKASSAASQSTALTTAGGGSSLRTQSSSDSLSSGAVSISDFSSVLGRKRPLPLDSTVDVKARVRIVERASNTATSRTLSGAKAPLRYRNTSRTRMSTRLKTTQSHSDTVEEEEDTASISSSTRGDDDSVSDRKPAYPKRRKVLMTPSRVVNPTRPVRPRVTRYASVPKRTQQAKLSIPSTAPSRSSTRLHGRLNERPTNSALPLTEASQSSSSSVNGLGQAPIGPKVQRKARVATKAK</sequence>
<feature type="region of interest" description="Disordered" evidence="1">
    <location>
        <begin position="484"/>
        <end position="652"/>
    </location>
</feature>
<name>A0A369JCU8_HYPMA</name>
<comment type="caution">
    <text evidence="2">The sequence shown here is derived from an EMBL/GenBank/DDBJ whole genome shotgun (WGS) entry which is preliminary data.</text>
</comment>
<feature type="compositionally biased region" description="Basic residues" evidence="1">
    <location>
        <begin position="641"/>
        <end position="652"/>
    </location>
</feature>
<evidence type="ECO:0000313" key="2">
    <source>
        <dbReference type="EMBL" id="RDB19929.1"/>
    </source>
</evidence>
<keyword evidence="3" id="KW-1185">Reference proteome</keyword>
<protein>
    <recommendedName>
        <fullName evidence="4">Protein YOP1</fullName>
    </recommendedName>
</protein>
<dbReference type="Pfam" id="PF03134">
    <property type="entry name" value="TB2_DP1_HVA22"/>
    <property type="match status" value="1"/>
</dbReference>